<dbReference type="AlphaFoldDB" id="A0A068SFU3"/>
<name>A0A068SFU3_9FUNG</name>
<reference evidence="1" key="1">
    <citation type="submission" date="2013-08" db="EMBL/GenBank/DDBJ databases">
        <title>Gene expansion shapes genome architecture in the human pathogen Lichtheimia corymbifera: an evolutionary genomics analysis in the ancient terrestrial Mucorales (Mucoromycotina).</title>
        <authorList>
            <person name="Schwartze V.U."/>
            <person name="Winter S."/>
            <person name="Shelest E."/>
            <person name="Marcet-Houben M."/>
            <person name="Horn F."/>
            <person name="Wehner S."/>
            <person name="Hoffmann K."/>
            <person name="Riege K."/>
            <person name="Sammeth M."/>
            <person name="Nowrousian M."/>
            <person name="Valiante V."/>
            <person name="Linde J."/>
            <person name="Jacobsen I.D."/>
            <person name="Marz M."/>
            <person name="Brakhage A.A."/>
            <person name="Gabaldon T."/>
            <person name="Bocker S."/>
            <person name="Voigt K."/>
        </authorList>
    </citation>
    <scope>NUCLEOTIDE SEQUENCE [LARGE SCALE GENOMIC DNA]</scope>
    <source>
        <strain evidence="1">FSU 9682</strain>
    </source>
</reference>
<proteinExistence type="predicted"/>
<organism evidence="1 2">
    <name type="scientific">Lichtheimia corymbifera JMRC:FSU:9682</name>
    <dbReference type="NCBI Taxonomy" id="1263082"/>
    <lineage>
        <taxon>Eukaryota</taxon>
        <taxon>Fungi</taxon>
        <taxon>Fungi incertae sedis</taxon>
        <taxon>Mucoromycota</taxon>
        <taxon>Mucoromycotina</taxon>
        <taxon>Mucoromycetes</taxon>
        <taxon>Mucorales</taxon>
        <taxon>Lichtheimiaceae</taxon>
        <taxon>Lichtheimia</taxon>
    </lineage>
</organism>
<comment type="caution">
    <text evidence="1">The sequence shown here is derived from an EMBL/GenBank/DDBJ whole genome shotgun (WGS) entry which is preliminary data.</text>
</comment>
<protein>
    <submittedName>
        <fullName evidence="1">Uncharacterized protein</fullName>
    </submittedName>
</protein>
<accession>A0A068SFU3</accession>
<gene>
    <name evidence="1" type="ORF">LCOR_12013.1</name>
</gene>
<dbReference type="Proteomes" id="UP000027586">
    <property type="component" value="Unassembled WGS sequence"/>
</dbReference>
<dbReference type="SUPFAM" id="SSF56672">
    <property type="entry name" value="DNA/RNA polymerases"/>
    <property type="match status" value="1"/>
</dbReference>
<dbReference type="VEuPathDB" id="FungiDB:LCOR_12013.1"/>
<sequence>MNNLQNNRLRGNLPFSGGVGGGACCCCCSSATHDPHNAHHGGWSFPYRYMKKNDGGRHLVTMFQDLNKVMVRDPWPLPNIVDFKY</sequence>
<dbReference type="InterPro" id="IPR043502">
    <property type="entry name" value="DNA/RNA_pol_sf"/>
</dbReference>
<evidence type="ECO:0000313" key="2">
    <source>
        <dbReference type="Proteomes" id="UP000027586"/>
    </source>
</evidence>
<dbReference type="STRING" id="1263082.A0A068SFU3"/>
<keyword evidence="2" id="KW-1185">Reference proteome</keyword>
<evidence type="ECO:0000313" key="1">
    <source>
        <dbReference type="EMBL" id="CDH61233.1"/>
    </source>
</evidence>
<dbReference type="EMBL" id="CBTN010000160">
    <property type="protein sequence ID" value="CDH61233.1"/>
    <property type="molecule type" value="Genomic_DNA"/>
</dbReference>
<dbReference type="OrthoDB" id="2435678at2759"/>